<keyword evidence="2" id="KW-1185">Reference proteome</keyword>
<dbReference type="AlphaFoldDB" id="A0A2M6UHC6"/>
<proteinExistence type="predicted"/>
<protein>
    <submittedName>
        <fullName evidence="1">Uncharacterized protein</fullName>
    </submittedName>
</protein>
<dbReference type="RefSeq" id="WP_100179081.1">
    <property type="nucleotide sequence ID" value="NZ_LFJC01000003.1"/>
</dbReference>
<accession>A0A2M6UHC6</accession>
<evidence type="ECO:0000313" key="2">
    <source>
        <dbReference type="Proteomes" id="UP000228930"/>
    </source>
</evidence>
<sequence length="212" mass="24221">MTDIFKFWSIIGKAETIHPLDRPVFARLNDSHGFDLRCLPSNFGGKLRTAPVVLLYLSPGFSETDVRVARSKEGQERYVKQRTGRLGFTDHHPEAARWRKERLAWLGAPDVVNEKVAIANIGAYHSRTFTDHHILAALPSSRAMLDWAQSILFPQAELGDRMVVCMRAANFWGLESGRRYGKALFAPQTTRSGHMRRGKIREDIERMARRYV</sequence>
<reference evidence="1 2" key="1">
    <citation type="submission" date="2015-06" db="EMBL/GenBank/DDBJ databases">
        <title>Comparative genome analysis of nirS-carrying Bradyrhizobium sp. strains.</title>
        <authorList>
            <person name="Ishii S."/>
            <person name="Jang J."/>
            <person name="Nishizawa T."/>
            <person name="Senoo K."/>
        </authorList>
    </citation>
    <scope>NUCLEOTIDE SEQUENCE [LARGE SCALE GENOMIC DNA]</scope>
    <source>
        <strain evidence="1 2">TSA1</strain>
    </source>
</reference>
<dbReference type="Proteomes" id="UP000228930">
    <property type="component" value="Unassembled WGS sequence"/>
</dbReference>
<name>A0A2M6UHC6_9BRAD</name>
<comment type="caution">
    <text evidence="1">The sequence shown here is derived from an EMBL/GenBank/DDBJ whole genome shotgun (WGS) entry which is preliminary data.</text>
</comment>
<dbReference type="EMBL" id="LFJC01000003">
    <property type="protein sequence ID" value="PIT03948.1"/>
    <property type="molecule type" value="Genomic_DNA"/>
</dbReference>
<gene>
    <name evidence="1" type="ORF">TSA1_26635</name>
</gene>
<organism evidence="1 2">
    <name type="scientific">Bradyrhizobium nitroreducens</name>
    <dbReference type="NCBI Taxonomy" id="709803"/>
    <lineage>
        <taxon>Bacteria</taxon>
        <taxon>Pseudomonadati</taxon>
        <taxon>Pseudomonadota</taxon>
        <taxon>Alphaproteobacteria</taxon>
        <taxon>Hyphomicrobiales</taxon>
        <taxon>Nitrobacteraceae</taxon>
        <taxon>Bradyrhizobium</taxon>
    </lineage>
</organism>
<evidence type="ECO:0000313" key="1">
    <source>
        <dbReference type="EMBL" id="PIT03948.1"/>
    </source>
</evidence>